<reference evidence="1 2" key="1">
    <citation type="submission" date="2016-11" db="EMBL/GenBank/DDBJ databases">
        <title>The macronuclear genome of Stentor coeruleus: a giant cell with tiny introns.</title>
        <authorList>
            <person name="Slabodnick M."/>
            <person name="Ruby J.G."/>
            <person name="Reiff S.B."/>
            <person name="Swart E.C."/>
            <person name="Gosai S."/>
            <person name="Prabakaran S."/>
            <person name="Witkowska E."/>
            <person name="Larue G.E."/>
            <person name="Fisher S."/>
            <person name="Freeman R.M."/>
            <person name="Gunawardena J."/>
            <person name="Chu W."/>
            <person name="Stover N.A."/>
            <person name="Gregory B.D."/>
            <person name="Nowacki M."/>
            <person name="Derisi J."/>
            <person name="Roy S.W."/>
            <person name="Marshall W.F."/>
            <person name="Sood P."/>
        </authorList>
    </citation>
    <scope>NUCLEOTIDE SEQUENCE [LARGE SCALE GENOMIC DNA]</scope>
    <source>
        <strain evidence="1">WM001</strain>
    </source>
</reference>
<evidence type="ECO:0000313" key="1">
    <source>
        <dbReference type="EMBL" id="OMJ73208.1"/>
    </source>
</evidence>
<evidence type="ECO:0000313" key="2">
    <source>
        <dbReference type="Proteomes" id="UP000187209"/>
    </source>
</evidence>
<keyword evidence="2" id="KW-1185">Reference proteome</keyword>
<protein>
    <submittedName>
        <fullName evidence="1">Uncharacterized protein</fullName>
    </submittedName>
</protein>
<sequence length="463" mass="53417">MIKTFDIRQKNFMKPSFSNNSAHEKFATNLRREKRLFHLKEIRRLTISSNSPIQTTSETIQIELSETSPTDPIELSETLLTISQSLTLDKDFIKNSCKNIKEIIKCTLKSLDQNNEEILETSLSVLEKLSRIENLLSYLKDPEIIIRLLCTLELGIDSLYSYILNILANLCHEYTEVADILLKNNYLEQLSSIAYNITHLVKLTAYALLKIIEKSSKKLLFKDMEFVIKIIEIAKKNPENDYIILTIVDFLDDSLYNIKFLNSIHPIILRNLKNKTHLNCVLSIINSITDKEIHLSNYLTLEILNLISEVFINSTDLKKPILFIISNFVVGTNLDMTNFLFSDLKKNVVSCINHPSFSLRKECSFVFRNIGIQSMTMNKIHILDDYVFEKIAMVLGVDPIIDKNYLIFVSSFLDFQNYESKVLNAYKNSNINDKIIKLEMSKNEEISKLASFVLEKCSTIDFS</sequence>
<gene>
    <name evidence="1" type="ORF">SteCoe_28153</name>
</gene>
<proteinExistence type="predicted"/>
<organism evidence="1 2">
    <name type="scientific">Stentor coeruleus</name>
    <dbReference type="NCBI Taxonomy" id="5963"/>
    <lineage>
        <taxon>Eukaryota</taxon>
        <taxon>Sar</taxon>
        <taxon>Alveolata</taxon>
        <taxon>Ciliophora</taxon>
        <taxon>Postciliodesmatophora</taxon>
        <taxon>Heterotrichea</taxon>
        <taxon>Heterotrichida</taxon>
        <taxon>Stentoridae</taxon>
        <taxon>Stentor</taxon>
    </lineage>
</organism>
<dbReference type="AlphaFoldDB" id="A0A1R2B8U8"/>
<comment type="caution">
    <text evidence="1">The sequence shown here is derived from an EMBL/GenBank/DDBJ whole genome shotgun (WGS) entry which is preliminary data.</text>
</comment>
<name>A0A1R2B8U8_9CILI</name>
<accession>A0A1R2B8U8</accession>
<dbReference type="Gene3D" id="1.25.10.10">
    <property type="entry name" value="Leucine-rich Repeat Variant"/>
    <property type="match status" value="2"/>
</dbReference>
<dbReference type="InterPro" id="IPR016024">
    <property type="entry name" value="ARM-type_fold"/>
</dbReference>
<dbReference type="SUPFAM" id="SSF48371">
    <property type="entry name" value="ARM repeat"/>
    <property type="match status" value="1"/>
</dbReference>
<dbReference type="EMBL" id="MPUH01000838">
    <property type="protein sequence ID" value="OMJ73208.1"/>
    <property type="molecule type" value="Genomic_DNA"/>
</dbReference>
<dbReference type="Proteomes" id="UP000187209">
    <property type="component" value="Unassembled WGS sequence"/>
</dbReference>
<dbReference type="InterPro" id="IPR011989">
    <property type="entry name" value="ARM-like"/>
</dbReference>